<evidence type="ECO:0000256" key="6">
    <source>
        <dbReference type="PIRSR" id="PIRSR002417-50"/>
    </source>
</evidence>
<dbReference type="GO" id="GO:0008289">
    <property type="term" value="F:lipid binding"/>
    <property type="evidence" value="ECO:0007669"/>
    <property type="project" value="InterPro"/>
</dbReference>
<dbReference type="GO" id="GO:0045087">
    <property type="term" value="P:innate immune response"/>
    <property type="evidence" value="ECO:0007669"/>
    <property type="project" value="UniProtKB-UniRule"/>
</dbReference>
<dbReference type="FunFam" id="3.15.10.10:FF:000001">
    <property type="entry name" value="phospholipid transfer protein-like"/>
    <property type="match status" value="1"/>
</dbReference>
<evidence type="ECO:0000256" key="8">
    <source>
        <dbReference type="SAM" id="SignalP"/>
    </source>
</evidence>
<dbReference type="FunFam" id="3.15.20.10:FF:000001">
    <property type="entry name" value="Phospholipid transfer protein"/>
    <property type="match status" value="1"/>
</dbReference>
<dbReference type="InterPro" id="IPR017943">
    <property type="entry name" value="Bactericidal_perm-incr_a/b_dom"/>
</dbReference>
<comment type="caution">
    <text evidence="11">The sequence shown here is derived from an EMBL/GenBank/DDBJ whole genome shotgun (WGS) entry which is preliminary data.</text>
</comment>
<keyword evidence="12" id="KW-1185">Reference proteome</keyword>
<keyword evidence="7" id="KW-0929">Antimicrobial</keyword>
<dbReference type="InterPro" id="IPR030675">
    <property type="entry name" value="BPI/LBP"/>
</dbReference>
<evidence type="ECO:0000313" key="11">
    <source>
        <dbReference type="EMBL" id="KYO36415.1"/>
    </source>
</evidence>
<feature type="domain" description="Lipid-binding serum glycoprotein N-terminal" evidence="9">
    <location>
        <begin position="39"/>
        <end position="260"/>
    </location>
</feature>
<dbReference type="EMBL" id="AKHW03002956">
    <property type="protein sequence ID" value="KYO36415.1"/>
    <property type="molecule type" value="Genomic_DNA"/>
</dbReference>
<evidence type="ECO:0000256" key="7">
    <source>
        <dbReference type="RuleBase" id="RU369039"/>
    </source>
</evidence>
<comment type="subunit">
    <text evidence="7">Monomer. Homodimer; disulfide-linked.</text>
</comment>
<comment type="function">
    <text evidence="7">The cytotoxic action of BPI is limited to many species of Gram-negative bacteria; this specificity may be explained by a strong affinity of the very basic N-terminal half for the negatively charged lipopolysaccharides that are unique to the Gram-negative bacterial outer envelope.</text>
</comment>
<keyword evidence="4 6" id="KW-1015">Disulfide bond</keyword>
<evidence type="ECO:0000256" key="5">
    <source>
        <dbReference type="ARBA" id="ARBA00023180"/>
    </source>
</evidence>
<evidence type="ECO:0000256" key="4">
    <source>
        <dbReference type="ARBA" id="ARBA00023157"/>
    </source>
</evidence>
<dbReference type="Proteomes" id="UP000050525">
    <property type="component" value="Unassembled WGS sequence"/>
</dbReference>
<dbReference type="Gene3D" id="3.15.10.10">
    <property type="entry name" value="Bactericidal permeability-increasing protein, domain 1"/>
    <property type="match status" value="1"/>
</dbReference>
<dbReference type="eggNOG" id="KOG4160">
    <property type="taxonomic scope" value="Eukaryota"/>
</dbReference>
<accession>A0A151NIR8</accession>
<dbReference type="Pfam" id="PF02886">
    <property type="entry name" value="LBP_BPI_CETP_C"/>
    <property type="match status" value="1"/>
</dbReference>
<protein>
    <recommendedName>
        <fullName evidence="7">Bactericidal permeability-increasing protein</fullName>
        <shortName evidence="7">BPI</shortName>
    </recommendedName>
</protein>
<name>A0A151NIR8_ALLMI</name>
<evidence type="ECO:0000313" key="12">
    <source>
        <dbReference type="Proteomes" id="UP000050525"/>
    </source>
</evidence>
<comment type="domain">
    <text evidence="7">The N-terminal region may be exposed to the interior of the granule, whereas the C-terminal portion may be embedded in the membrane. During phagocytosis and degranulation, proteases may be released and activated and cleave BPI at the junction of the N- and C-terminal portions of the molecule, providing controlled release of the N-terminal antibacterial fragment when bacteria are ingested.</text>
</comment>
<feature type="domain" description="Lipid-binding serum glycoprotein C-terminal" evidence="10">
    <location>
        <begin position="275"/>
        <end position="476"/>
    </location>
</feature>
<dbReference type="GO" id="GO:0050829">
    <property type="term" value="P:defense response to Gram-negative bacterium"/>
    <property type="evidence" value="ECO:0007669"/>
    <property type="project" value="UniProtKB-UniRule"/>
</dbReference>
<dbReference type="SUPFAM" id="SSF55394">
    <property type="entry name" value="Bactericidal permeability-increasing protein, BPI"/>
    <property type="match status" value="2"/>
</dbReference>
<dbReference type="AlphaFoldDB" id="A0A151NIR8"/>
<dbReference type="InterPro" id="IPR001124">
    <property type="entry name" value="Lipid-bd_serum_glycop_C"/>
</dbReference>
<proteinExistence type="inferred from homology"/>
<evidence type="ECO:0000256" key="2">
    <source>
        <dbReference type="ARBA" id="ARBA00007292"/>
    </source>
</evidence>
<gene>
    <name evidence="11" type="primary">BPIFCB</name>
    <name evidence="11" type="ORF">Y1Q_0024162</name>
</gene>
<dbReference type="PIRSF" id="PIRSF002417">
    <property type="entry name" value="Lipid_binding_protein"/>
    <property type="match status" value="1"/>
</dbReference>
<keyword evidence="7" id="KW-0044">Antibiotic</keyword>
<dbReference type="Gene3D" id="3.15.20.10">
    <property type="entry name" value="Bactericidal permeability-increasing protein, domain 2"/>
    <property type="match status" value="1"/>
</dbReference>
<reference evidence="11 12" key="1">
    <citation type="journal article" date="2012" name="Genome Biol.">
        <title>Sequencing three crocodilian genomes to illuminate the evolution of archosaurs and amniotes.</title>
        <authorList>
            <person name="St John J.A."/>
            <person name="Braun E.L."/>
            <person name="Isberg S.R."/>
            <person name="Miles L.G."/>
            <person name="Chong A.Y."/>
            <person name="Gongora J."/>
            <person name="Dalzell P."/>
            <person name="Moran C."/>
            <person name="Bed'hom B."/>
            <person name="Abzhanov A."/>
            <person name="Burgess S.C."/>
            <person name="Cooksey A.M."/>
            <person name="Castoe T.A."/>
            <person name="Crawford N.G."/>
            <person name="Densmore L.D."/>
            <person name="Drew J.C."/>
            <person name="Edwards S.V."/>
            <person name="Faircloth B.C."/>
            <person name="Fujita M.K."/>
            <person name="Greenwold M.J."/>
            <person name="Hoffmann F.G."/>
            <person name="Howard J.M."/>
            <person name="Iguchi T."/>
            <person name="Janes D.E."/>
            <person name="Khan S.Y."/>
            <person name="Kohno S."/>
            <person name="de Koning A.J."/>
            <person name="Lance S.L."/>
            <person name="McCarthy F.M."/>
            <person name="McCormack J.E."/>
            <person name="Merchant M.E."/>
            <person name="Peterson D.G."/>
            <person name="Pollock D.D."/>
            <person name="Pourmand N."/>
            <person name="Raney B.J."/>
            <person name="Roessler K.A."/>
            <person name="Sanford J.R."/>
            <person name="Sawyer R.H."/>
            <person name="Schmidt C.J."/>
            <person name="Triplett E.W."/>
            <person name="Tuberville T.D."/>
            <person name="Venegas-Anaya M."/>
            <person name="Howard J.T."/>
            <person name="Jarvis E.D."/>
            <person name="Guillette L.J.Jr."/>
            <person name="Glenn T.C."/>
            <person name="Green R.E."/>
            <person name="Ray D.A."/>
        </authorList>
    </citation>
    <scope>NUCLEOTIDE SEQUENCE [LARGE SCALE GENOMIC DNA]</scope>
    <source>
        <strain evidence="11">KSC_2009_1</strain>
    </source>
</reference>
<sequence length="482" mass="54266">MAQEQGPQRKGEMMKVWCFILLLSWFTLQLDANPGLKVRITQKGLDFGKEIGMEILKERIKEESFPDWNDSEKFGLSEINYLLSGIRIDTIEFRNTAISLIPGTGIKLTIENAYVIIKANWNIRSWMFKGSGRTTVVISGLSITAMLVMSMDSTGHPSISLDSCQMIASGVEVKLHGKNSWFYNMFTKFLKKSIHRILDSNSCPNLRQEIEIIDMELRILQILMQIDDFAQIDYSLVKSPAVFQSYIDLDLQGTTYPVGNYPAHPYVPVPFALQDSSDSMLYLAVSEYSFQTTVFAYYTTGAFNIIITDEVCSYFNITTETFGSIIPEVAQYYAESQPVMLNLTATKTPVISLQTDAFTIEIHGSMEVLAVLPDATTQSLFTVNITTNSSINLTLFDQKLIGSLCLNRFQLSLADSNLGFFEISLLENFFSYILHSEIIPSANAKLTKGFPLPNLANISLKKPFIKVEQGYLWISADVNYEQ</sequence>
<dbReference type="SMART" id="SM00328">
    <property type="entry name" value="BPI1"/>
    <property type="match status" value="1"/>
</dbReference>
<feature type="signal peptide" evidence="8">
    <location>
        <begin position="1"/>
        <end position="32"/>
    </location>
</feature>
<feature type="disulfide bond" evidence="6">
    <location>
        <begin position="164"/>
        <end position="203"/>
    </location>
</feature>
<comment type="similarity">
    <text evidence="2">Belongs to the BPI/LBP/Plunc superfamily. BPI/LBP family.</text>
</comment>
<evidence type="ECO:0000259" key="10">
    <source>
        <dbReference type="SMART" id="SM00329"/>
    </source>
</evidence>
<feature type="chain" id="PRO_5007586095" description="Bactericidal permeability-increasing protein" evidence="8">
    <location>
        <begin position="33"/>
        <end position="482"/>
    </location>
</feature>
<comment type="subcellular location">
    <subcellularLocation>
        <location evidence="1 7">Secreted</location>
    </subcellularLocation>
</comment>
<evidence type="ECO:0000256" key="1">
    <source>
        <dbReference type="ARBA" id="ARBA00004613"/>
    </source>
</evidence>
<keyword evidence="7" id="KW-0399">Innate immunity</keyword>
<dbReference type="InterPro" id="IPR017942">
    <property type="entry name" value="Lipid-bd_serum_glycop_N"/>
</dbReference>
<evidence type="ECO:0000256" key="3">
    <source>
        <dbReference type="ARBA" id="ARBA00022525"/>
    </source>
</evidence>
<dbReference type="PANTHER" id="PTHR10504:SF17">
    <property type="entry name" value="BPI FOLD-CONTAINING FAMILY C PROTEIN"/>
    <property type="match status" value="1"/>
</dbReference>
<keyword evidence="7 8" id="KW-0732">Signal</keyword>
<dbReference type="PANTHER" id="PTHR10504">
    <property type="entry name" value="BACTERICIDAL PERMEABILITY-INCREASING BPI PROTEIN-RELATED"/>
    <property type="match status" value="1"/>
</dbReference>
<keyword evidence="3 7" id="KW-0964">Secreted</keyword>
<keyword evidence="7" id="KW-0391">Immunity</keyword>
<comment type="domain">
    <text evidence="7">The N- and C-terminal barrels adopt an identical fold despite having only 13% of conserved residues.</text>
</comment>
<dbReference type="SMART" id="SM00329">
    <property type="entry name" value="BPI2"/>
    <property type="match status" value="1"/>
</dbReference>
<keyword evidence="5 7" id="KW-0325">Glycoprotein</keyword>
<organism evidence="11 12">
    <name type="scientific">Alligator mississippiensis</name>
    <name type="common">American alligator</name>
    <dbReference type="NCBI Taxonomy" id="8496"/>
    <lineage>
        <taxon>Eukaryota</taxon>
        <taxon>Metazoa</taxon>
        <taxon>Chordata</taxon>
        <taxon>Craniata</taxon>
        <taxon>Vertebrata</taxon>
        <taxon>Euteleostomi</taxon>
        <taxon>Archelosauria</taxon>
        <taxon>Archosauria</taxon>
        <taxon>Crocodylia</taxon>
        <taxon>Alligatoridae</taxon>
        <taxon>Alligatorinae</taxon>
        <taxon>Alligator</taxon>
    </lineage>
</organism>
<dbReference type="InterPro" id="IPR032942">
    <property type="entry name" value="BPI/LBP/Plunc"/>
</dbReference>
<dbReference type="GO" id="GO:0005615">
    <property type="term" value="C:extracellular space"/>
    <property type="evidence" value="ECO:0007669"/>
    <property type="project" value="UniProtKB-UniRule"/>
</dbReference>
<dbReference type="Pfam" id="PF01273">
    <property type="entry name" value="LBP_BPI_CETP"/>
    <property type="match status" value="1"/>
</dbReference>
<evidence type="ECO:0000259" key="9">
    <source>
        <dbReference type="SMART" id="SM00328"/>
    </source>
</evidence>